<organism evidence="1 2">
    <name type="scientific">Rhizoctonia solani</name>
    <dbReference type="NCBI Taxonomy" id="456999"/>
    <lineage>
        <taxon>Eukaryota</taxon>
        <taxon>Fungi</taxon>
        <taxon>Dikarya</taxon>
        <taxon>Basidiomycota</taxon>
        <taxon>Agaricomycotina</taxon>
        <taxon>Agaricomycetes</taxon>
        <taxon>Cantharellales</taxon>
        <taxon>Ceratobasidiaceae</taxon>
        <taxon>Rhizoctonia</taxon>
    </lineage>
</organism>
<dbReference type="InterPro" id="IPR029063">
    <property type="entry name" value="SAM-dependent_MTases_sf"/>
</dbReference>
<evidence type="ECO:0000313" key="2">
    <source>
        <dbReference type="Proteomes" id="UP000663827"/>
    </source>
</evidence>
<dbReference type="Pfam" id="PF10294">
    <property type="entry name" value="Methyltransf_16"/>
    <property type="match status" value="1"/>
</dbReference>
<accession>A0A8H3DV58</accession>
<dbReference type="PANTHER" id="PTHR14614:SF162">
    <property type="entry name" value="EXPRESSED PROTEIN"/>
    <property type="match status" value="1"/>
</dbReference>
<dbReference type="EMBL" id="CAJNJQ010001000">
    <property type="protein sequence ID" value="CAE7113699.1"/>
    <property type="molecule type" value="Genomic_DNA"/>
</dbReference>
<reference evidence="1" key="1">
    <citation type="submission" date="2021-01" db="EMBL/GenBank/DDBJ databases">
        <authorList>
            <person name="Kaushik A."/>
        </authorList>
    </citation>
    <scope>NUCLEOTIDE SEQUENCE</scope>
    <source>
        <strain evidence="1">AG5</strain>
    </source>
</reference>
<dbReference type="GO" id="GO:0005634">
    <property type="term" value="C:nucleus"/>
    <property type="evidence" value="ECO:0007669"/>
    <property type="project" value="TreeGrafter"/>
</dbReference>
<dbReference type="GO" id="GO:0008757">
    <property type="term" value="F:S-adenosylmethionine-dependent methyltransferase activity"/>
    <property type="evidence" value="ECO:0007669"/>
    <property type="project" value="UniProtKB-ARBA"/>
</dbReference>
<comment type="caution">
    <text evidence="1">The sequence shown here is derived from an EMBL/GenBank/DDBJ whole genome shotgun (WGS) entry which is preliminary data.</text>
</comment>
<dbReference type="AlphaFoldDB" id="A0A8H3DV58"/>
<dbReference type="CDD" id="cd02440">
    <property type="entry name" value="AdoMet_MTases"/>
    <property type="match status" value="1"/>
</dbReference>
<dbReference type="Proteomes" id="UP000663827">
    <property type="component" value="Unassembled WGS sequence"/>
</dbReference>
<dbReference type="SUPFAM" id="SSF53335">
    <property type="entry name" value="S-adenosyl-L-methionine-dependent methyltransferases"/>
    <property type="match status" value="1"/>
</dbReference>
<proteinExistence type="predicted"/>
<evidence type="ECO:0000313" key="1">
    <source>
        <dbReference type="EMBL" id="CAE7113699.1"/>
    </source>
</evidence>
<dbReference type="Gene3D" id="3.40.50.150">
    <property type="entry name" value="Vaccinia Virus protein VP39"/>
    <property type="match status" value="1"/>
</dbReference>
<sequence>MLEPAQNTKHIPFLHIPFREHVFVLAQADDGVSNGTALWLSGQVLAAYVASLPAPSGVTRVIELGSGIGFTALVLASLGYHVIATDADPSVLALLAQNVQRNAPDLPGSVQVRELDWCVPPEQWNWSDPTSVTSPRAYNDPALQCAPPVFDLIVTADTLYVPHLTPHLLRTLEHIQALTPVTGSSPARTRRPTTLIALERREPPVIDAALALIPGTLRRVPRKRLAKALQGLGWNWDMGDWDGVEVWKVKWANSK</sequence>
<dbReference type="InterPro" id="IPR019410">
    <property type="entry name" value="Methyltransf_16"/>
</dbReference>
<dbReference type="PANTHER" id="PTHR14614">
    <property type="entry name" value="HEPATOCELLULAR CARCINOMA-ASSOCIATED ANTIGEN"/>
    <property type="match status" value="1"/>
</dbReference>
<gene>
    <name evidence="1" type="ORF">RDB_LOCUS50386</name>
</gene>
<protein>
    <submittedName>
        <fullName evidence="1">Uncharacterized protein</fullName>
    </submittedName>
</protein>
<name>A0A8H3DV58_9AGAM</name>
<dbReference type="GO" id="GO:0005737">
    <property type="term" value="C:cytoplasm"/>
    <property type="evidence" value="ECO:0007669"/>
    <property type="project" value="TreeGrafter"/>
</dbReference>